<proteinExistence type="predicted"/>
<evidence type="ECO:0000313" key="1">
    <source>
        <dbReference type="EMBL" id="MBW94490.1"/>
    </source>
</evidence>
<dbReference type="AlphaFoldDB" id="A0A2P2JLY8"/>
<sequence length="37" mass="4454">MKCNLKVKLFKTFIPWCQQKICITCSKIVYIFNYGFC</sequence>
<name>A0A2P2JLY8_RHIMU</name>
<reference evidence="1" key="1">
    <citation type="submission" date="2018-02" db="EMBL/GenBank/DDBJ databases">
        <title>Rhizophora mucronata_Transcriptome.</title>
        <authorList>
            <person name="Meera S.P."/>
            <person name="Sreeshan A."/>
            <person name="Augustine A."/>
        </authorList>
    </citation>
    <scope>NUCLEOTIDE SEQUENCE</scope>
    <source>
        <tissue evidence="1">Leaf</tissue>
    </source>
</reference>
<organism evidence="1">
    <name type="scientific">Rhizophora mucronata</name>
    <name type="common">Asiatic mangrove</name>
    <dbReference type="NCBI Taxonomy" id="61149"/>
    <lineage>
        <taxon>Eukaryota</taxon>
        <taxon>Viridiplantae</taxon>
        <taxon>Streptophyta</taxon>
        <taxon>Embryophyta</taxon>
        <taxon>Tracheophyta</taxon>
        <taxon>Spermatophyta</taxon>
        <taxon>Magnoliopsida</taxon>
        <taxon>eudicotyledons</taxon>
        <taxon>Gunneridae</taxon>
        <taxon>Pentapetalae</taxon>
        <taxon>rosids</taxon>
        <taxon>fabids</taxon>
        <taxon>Malpighiales</taxon>
        <taxon>Rhizophoraceae</taxon>
        <taxon>Rhizophora</taxon>
    </lineage>
</organism>
<accession>A0A2P2JLY8</accession>
<protein>
    <submittedName>
        <fullName evidence="1">Uncharacterized protein</fullName>
    </submittedName>
</protein>
<dbReference type="EMBL" id="GGEC01014007">
    <property type="protein sequence ID" value="MBW94490.1"/>
    <property type="molecule type" value="Transcribed_RNA"/>
</dbReference>